<keyword evidence="5" id="KW-1185">Reference proteome</keyword>
<feature type="domain" description="CCHC-type" evidence="3">
    <location>
        <begin position="98"/>
        <end position="111"/>
    </location>
</feature>
<name>A0A9D4WXY1_PEA</name>
<protein>
    <recommendedName>
        <fullName evidence="3">CCHC-type domain-containing protein</fullName>
    </recommendedName>
</protein>
<dbReference type="PANTHER" id="PTHR31286">
    <property type="entry name" value="GLYCINE-RICH CELL WALL STRUCTURAL PROTEIN 1.8-LIKE"/>
    <property type="match status" value="1"/>
</dbReference>
<evidence type="ECO:0000313" key="5">
    <source>
        <dbReference type="Proteomes" id="UP001058974"/>
    </source>
</evidence>
<organism evidence="4 5">
    <name type="scientific">Pisum sativum</name>
    <name type="common">Garden pea</name>
    <name type="synonym">Lathyrus oleraceus</name>
    <dbReference type="NCBI Taxonomy" id="3888"/>
    <lineage>
        <taxon>Eukaryota</taxon>
        <taxon>Viridiplantae</taxon>
        <taxon>Streptophyta</taxon>
        <taxon>Embryophyta</taxon>
        <taxon>Tracheophyta</taxon>
        <taxon>Spermatophyta</taxon>
        <taxon>Magnoliopsida</taxon>
        <taxon>eudicotyledons</taxon>
        <taxon>Gunneridae</taxon>
        <taxon>Pentapetalae</taxon>
        <taxon>rosids</taxon>
        <taxon>fabids</taxon>
        <taxon>Fabales</taxon>
        <taxon>Fabaceae</taxon>
        <taxon>Papilionoideae</taxon>
        <taxon>50 kb inversion clade</taxon>
        <taxon>NPAAA clade</taxon>
        <taxon>Hologalegina</taxon>
        <taxon>IRL clade</taxon>
        <taxon>Fabeae</taxon>
        <taxon>Lathyrus</taxon>
    </lineage>
</organism>
<dbReference type="GO" id="GO:0003676">
    <property type="term" value="F:nucleic acid binding"/>
    <property type="evidence" value="ECO:0007669"/>
    <property type="project" value="InterPro"/>
</dbReference>
<evidence type="ECO:0000259" key="3">
    <source>
        <dbReference type="PROSITE" id="PS50158"/>
    </source>
</evidence>
<keyword evidence="1" id="KW-0479">Metal-binding</keyword>
<dbReference type="AlphaFoldDB" id="A0A9D4WXY1"/>
<accession>A0A9D4WXY1</accession>
<sequence>MVCVSSPNFWPSRDTVNQLAMWVRILGLPIEYYDQRVLTFIGNRIGKAIKVDKNTLYRERGKYARLCIQVDLTKPLLAMFSIKLKHFKVEYEDLHTLCLKCGKYGHTTKGCEAQMVVGTNKDFGTKRAKQDNTKDDAIEKRSKELPNIRGFRFQALLKDNLNDVSLYLNETPETPQQLHTKNTRNNEVGPMLRSNQTQSKDSLEIPKNPKGNNNLVHMRNRARKNKKEKNFDKHLEITSRGINKAKDNEKGREKTKENLESLLEEDTVEKLFKAAQVDTSQVVINNNHNGRFHGKKSNLG</sequence>
<dbReference type="InterPro" id="IPR040256">
    <property type="entry name" value="At4g02000-like"/>
</dbReference>
<keyword evidence="1" id="KW-0863">Zinc-finger</keyword>
<dbReference type="Proteomes" id="UP001058974">
    <property type="component" value="Chromosome 5"/>
</dbReference>
<dbReference type="PROSITE" id="PS50158">
    <property type="entry name" value="ZF_CCHC"/>
    <property type="match status" value="1"/>
</dbReference>
<dbReference type="GO" id="GO:0008270">
    <property type="term" value="F:zinc ion binding"/>
    <property type="evidence" value="ECO:0007669"/>
    <property type="project" value="UniProtKB-KW"/>
</dbReference>
<gene>
    <name evidence="4" type="ORF">KIW84_054555</name>
</gene>
<reference evidence="4 5" key="1">
    <citation type="journal article" date="2022" name="Nat. Genet.">
        <title>Improved pea reference genome and pan-genome highlight genomic features and evolutionary characteristics.</title>
        <authorList>
            <person name="Yang T."/>
            <person name="Liu R."/>
            <person name="Luo Y."/>
            <person name="Hu S."/>
            <person name="Wang D."/>
            <person name="Wang C."/>
            <person name="Pandey M.K."/>
            <person name="Ge S."/>
            <person name="Xu Q."/>
            <person name="Li N."/>
            <person name="Li G."/>
            <person name="Huang Y."/>
            <person name="Saxena R.K."/>
            <person name="Ji Y."/>
            <person name="Li M."/>
            <person name="Yan X."/>
            <person name="He Y."/>
            <person name="Liu Y."/>
            <person name="Wang X."/>
            <person name="Xiang C."/>
            <person name="Varshney R.K."/>
            <person name="Ding H."/>
            <person name="Gao S."/>
            <person name="Zong X."/>
        </authorList>
    </citation>
    <scope>NUCLEOTIDE SEQUENCE [LARGE SCALE GENOMIC DNA]</scope>
    <source>
        <strain evidence="4 5">cv. Zhongwan 6</strain>
    </source>
</reference>
<dbReference type="InterPro" id="IPR001878">
    <property type="entry name" value="Znf_CCHC"/>
</dbReference>
<feature type="compositionally biased region" description="Polar residues" evidence="2">
    <location>
        <begin position="171"/>
        <end position="186"/>
    </location>
</feature>
<evidence type="ECO:0000256" key="1">
    <source>
        <dbReference type="PROSITE-ProRule" id="PRU00047"/>
    </source>
</evidence>
<evidence type="ECO:0000256" key="2">
    <source>
        <dbReference type="SAM" id="MobiDB-lite"/>
    </source>
</evidence>
<keyword evidence="1" id="KW-0862">Zinc</keyword>
<feature type="region of interest" description="Disordered" evidence="2">
    <location>
        <begin position="170"/>
        <end position="215"/>
    </location>
</feature>
<dbReference type="PANTHER" id="PTHR31286:SF99">
    <property type="entry name" value="DUF4283 DOMAIN-CONTAINING PROTEIN"/>
    <property type="match status" value="1"/>
</dbReference>
<comment type="caution">
    <text evidence="4">The sequence shown here is derived from an EMBL/GenBank/DDBJ whole genome shotgun (WGS) entry which is preliminary data.</text>
</comment>
<proteinExistence type="predicted"/>
<dbReference type="Gramene" id="Psat05G0455500-T1">
    <property type="protein sequence ID" value="KAI5408760.1"/>
    <property type="gene ID" value="KIW84_054555"/>
</dbReference>
<evidence type="ECO:0000313" key="4">
    <source>
        <dbReference type="EMBL" id="KAI5408760.1"/>
    </source>
</evidence>
<dbReference type="EMBL" id="JAMSHJ010000005">
    <property type="protein sequence ID" value="KAI5408760.1"/>
    <property type="molecule type" value="Genomic_DNA"/>
</dbReference>